<protein>
    <submittedName>
        <fullName evidence="2">Uncharacterized protein</fullName>
    </submittedName>
</protein>
<evidence type="ECO:0000313" key="2">
    <source>
        <dbReference type="EMBL" id="OEU09083.1"/>
    </source>
</evidence>
<keyword evidence="3" id="KW-1185">Reference proteome</keyword>
<dbReference type="KEGG" id="fcy:FRACYDRAFT_248964"/>
<feature type="region of interest" description="Disordered" evidence="1">
    <location>
        <begin position="37"/>
        <end position="57"/>
    </location>
</feature>
<evidence type="ECO:0000256" key="1">
    <source>
        <dbReference type="SAM" id="MobiDB-lite"/>
    </source>
</evidence>
<dbReference type="EMBL" id="KV784377">
    <property type="protein sequence ID" value="OEU09083.1"/>
    <property type="molecule type" value="Genomic_DNA"/>
</dbReference>
<gene>
    <name evidence="2" type="ORF">FRACYDRAFT_248964</name>
</gene>
<name>A0A1E7EU56_9STRA</name>
<accession>A0A1E7EU56</accession>
<dbReference type="AlphaFoldDB" id="A0A1E7EU56"/>
<sequence>MRMYAVLRMNVHRTETTPMELNKVVINRNYQSIDDTARVIEDSDPQQSPGEVEDDSPDKAYLQTDLAPQELMDVEQSDTLGVESGMQEITIQEGDDKSDAKRIQDGIDAAAGMVTIFRDINENDPFADPASAMKFFTGFVDKLEDFIPFGPLIGSSLRLIGSLFNDNAPAPPNDIDELRVDLNKGIEQIKTKIDEISETIGNAIGLSACNEALDSAINQYLNRFQTALDMANSEDNNDVKRGLTVLSNICESNDQPVALLQQWSRVFDNVDTDFLECREKILDAANGRLFYFRREYLQKIVRQILRAVQFDGICNGLHRGATMKSTVVARYVRDIQTGLAAMETEINAKMPIETIKENNPTPNNARDLYNTLTRDYSDQWSFGTYKFKSPSEFQSGISNTYNNRLGKIVYNDIAVFYKDEKISLGQVLNQNTWTNTGSSPCNRAMCEYTHTYRCGPFWNRRDCTRCQTTNCHSAPHQMVGNVIIRNTSSWTLYQQRGIGLVRLNRRRCTGSECILSGCNPENPYTCCEWSPCRWQNQQTGSVGAIYGNILTRFDVYERRDDEEGFNYALIGLTN</sequence>
<reference evidence="2 3" key="1">
    <citation type="submission" date="2016-09" db="EMBL/GenBank/DDBJ databases">
        <title>Extensive genetic diversity and differential bi-allelic expression allows diatom success in the polar Southern Ocean.</title>
        <authorList>
            <consortium name="DOE Joint Genome Institute"/>
            <person name="Mock T."/>
            <person name="Otillar R.P."/>
            <person name="Strauss J."/>
            <person name="Dupont C."/>
            <person name="Frickenhaus S."/>
            <person name="Maumus F."/>
            <person name="Mcmullan M."/>
            <person name="Sanges R."/>
            <person name="Schmutz J."/>
            <person name="Toseland A."/>
            <person name="Valas R."/>
            <person name="Veluchamy A."/>
            <person name="Ward B.J."/>
            <person name="Allen A."/>
            <person name="Barry K."/>
            <person name="Falciatore A."/>
            <person name="Ferrante M."/>
            <person name="Fortunato A.E."/>
            <person name="Gloeckner G."/>
            <person name="Gruber A."/>
            <person name="Hipkin R."/>
            <person name="Janech M."/>
            <person name="Kroth P."/>
            <person name="Leese F."/>
            <person name="Lindquist E."/>
            <person name="Lyon B.R."/>
            <person name="Martin J."/>
            <person name="Mayer C."/>
            <person name="Parker M."/>
            <person name="Quesneville H."/>
            <person name="Raymond J."/>
            <person name="Uhlig C."/>
            <person name="Valentin K.U."/>
            <person name="Worden A.Z."/>
            <person name="Armbrust E.V."/>
            <person name="Bowler C."/>
            <person name="Green B."/>
            <person name="Moulton V."/>
            <person name="Van Oosterhout C."/>
            <person name="Grigoriev I."/>
        </authorList>
    </citation>
    <scope>NUCLEOTIDE SEQUENCE [LARGE SCALE GENOMIC DNA]</scope>
    <source>
        <strain evidence="2 3">CCMP1102</strain>
    </source>
</reference>
<proteinExistence type="predicted"/>
<evidence type="ECO:0000313" key="3">
    <source>
        <dbReference type="Proteomes" id="UP000095751"/>
    </source>
</evidence>
<dbReference type="Proteomes" id="UP000095751">
    <property type="component" value="Unassembled WGS sequence"/>
</dbReference>
<dbReference type="InParanoid" id="A0A1E7EU56"/>
<organism evidence="2 3">
    <name type="scientific">Fragilariopsis cylindrus CCMP1102</name>
    <dbReference type="NCBI Taxonomy" id="635003"/>
    <lineage>
        <taxon>Eukaryota</taxon>
        <taxon>Sar</taxon>
        <taxon>Stramenopiles</taxon>
        <taxon>Ochrophyta</taxon>
        <taxon>Bacillariophyta</taxon>
        <taxon>Bacillariophyceae</taxon>
        <taxon>Bacillariophycidae</taxon>
        <taxon>Bacillariales</taxon>
        <taxon>Bacillariaceae</taxon>
        <taxon>Fragilariopsis</taxon>
    </lineage>
</organism>